<feature type="transmembrane region" description="Helical" evidence="7">
    <location>
        <begin position="337"/>
        <end position="357"/>
    </location>
</feature>
<feature type="transmembrane region" description="Helical" evidence="7">
    <location>
        <begin position="101"/>
        <end position="120"/>
    </location>
</feature>
<feature type="domain" description="Major facilitator superfamily (MFS) profile" evidence="8">
    <location>
        <begin position="36"/>
        <end position="495"/>
    </location>
</feature>
<feature type="transmembrane region" description="Helical" evidence="7">
    <location>
        <begin position="396"/>
        <end position="419"/>
    </location>
</feature>
<feature type="region of interest" description="Disordered" evidence="6">
    <location>
        <begin position="499"/>
        <end position="536"/>
    </location>
</feature>
<dbReference type="InParanoid" id="A0A409VX61"/>
<evidence type="ECO:0000256" key="5">
    <source>
        <dbReference type="ARBA" id="ARBA00023136"/>
    </source>
</evidence>
<evidence type="ECO:0000256" key="1">
    <source>
        <dbReference type="ARBA" id="ARBA00004141"/>
    </source>
</evidence>
<evidence type="ECO:0000313" key="10">
    <source>
        <dbReference type="Proteomes" id="UP000284842"/>
    </source>
</evidence>
<feature type="transmembrane region" description="Helical" evidence="7">
    <location>
        <begin position="34"/>
        <end position="57"/>
    </location>
</feature>
<gene>
    <name evidence="9" type="ORF">CVT24_001040</name>
</gene>
<organism evidence="9 10">
    <name type="scientific">Panaeolus cyanescens</name>
    <dbReference type="NCBI Taxonomy" id="181874"/>
    <lineage>
        <taxon>Eukaryota</taxon>
        <taxon>Fungi</taxon>
        <taxon>Dikarya</taxon>
        <taxon>Basidiomycota</taxon>
        <taxon>Agaricomycotina</taxon>
        <taxon>Agaricomycetes</taxon>
        <taxon>Agaricomycetidae</taxon>
        <taxon>Agaricales</taxon>
        <taxon>Agaricineae</taxon>
        <taxon>Galeropsidaceae</taxon>
        <taxon>Panaeolus</taxon>
    </lineage>
</organism>
<evidence type="ECO:0000256" key="2">
    <source>
        <dbReference type="ARBA" id="ARBA00022448"/>
    </source>
</evidence>
<dbReference type="Pfam" id="PF07690">
    <property type="entry name" value="MFS_1"/>
    <property type="match status" value="1"/>
</dbReference>
<dbReference type="AlphaFoldDB" id="A0A409VX61"/>
<feature type="transmembrane region" description="Helical" evidence="7">
    <location>
        <begin position="161"/>
        <end position="185"/>
    </location>
</feature>
<feature type="transmembrane region" description="Helical" evidence="7">
    <location>
        <begin position="126"/>
        <end position="149"/>
    </location>
</feature>
<feature type="transmembrane region" description="Helical" evidence="7">
    <location>
        <begin position="262"/>
        <end position="282"/>
    </location>
</feature>
<dbReference type="InterPro" id="IPR020846">
    <property type="entry name" value="MFS_dom"/>
</dbReference>
<evidence type="ECO:0000256" key="7">
    <source>
        <dbReference type="SAM" id="Phobius"/>
    </source>
</evidence>
<feature type="transmembrane region" description="Helical" evidence="7">
    <location>
        <begin position="302"/>
        <end position="325"/>
    </location>
</feature>
<dbReference type="PROSITE" id="PS50850">
    <property type="entry name" value="MFS"/>
    <property type="match status" value="1"/>
</dbReference>
<dbReference type="GO" id="GO:0022857">
    <property type="term" value="F:transmembrane transporter activity"/>
    <property type="evidence" value="ECO:0007669"/>
    <property type="project" value="InterPro"/>
</dbReference>
<keyword evidence="10" id="KW-1185">Reference proteome</keyword>
<dbReference type="STRING" id="181874.A0A409VX61"/>
<accession>A0A409VX61</accession>
<keyword evidence="4 7" id="KW-1133">Transmembrane helix</keyword>
<reference evidence="9 10" key="1">
    <citation type="journal article" date="2018" name="Evol. Lett.">
        <title>Horizontal gene cluster transfer increased hallucinogenic mushroom diversity.</title>
        <authorList>
            <person name="Reynolds H.T."/>
            <person name="Vijayakumar V."/>
            <person name="Gluck-Thaler E."/>
            <person name="Korotkin H.B."/>
            <person name="Matheny P.B."/>
            <person name="Slot J.C."/>
        </authorList>
    </citation>
    <scope>NUCLEOTIDE SEQUENCE [LARGE SCALE GENOMIC DNA]</scope>
    <source>
        <strain evidence="9 10">2629</strain>
    </source>
</reference>
<dbReference type="InterPro" id="IPR036259">
    <property type="entry name" value="MFS_trans_sf"/>
</dbReference>
<evidence type="ECO:0000256" key="3">
    <source>
        <dbReference type="ARBA" id="ARBA00022692"/>
    </source>
</evidence>
<dbReference type="PANTHER" id="PTHR42718">
    <property type="entry name" value="MAJOR FACILITATOR SUPERFAMILY MULTIDRUG TRANSPORTER MFSC"/>
    <property type="match status" value="1"/>
</dbReference>
<dbReference type="GO" id="GO:0016020">
    <property type="term" value="C:membrane"/>
    <property type="evidence" value="ECO:0007669"/>
    <property type="project" value="UniProtKB-SubCell"/>
</dbReference>
<keyword evidence="5 7" id="KW-0472">Membrane</keyword>
<comment type="caution">
    <text evidence="9">The sequence shown here is derived from an EMBL/GenBank/DDBJ whole genome shotgun (WGS) entry which is preliminary data.</text>
</comment>
<sequence length="536" mass="57843">MMDDTQLHEHKEGIAVEHDEGFSFLDKLPNGRKILLLLILCLALFLDSFNTSAVLPALPAMSDRVGLSFIQSTWLLAGYQLTFAALLLISGRVTDLYNPKWVFTIGALIVAVFSLVSGFIRNGVVLIIFRAIMGIGAALTIPSAQHILVHLYRDPTQRARALALFGAMGALGSVLGLIIGALFVSFVSWPWVFYFSAIVSFAVCIGTAILIPNRRPSSSSESAASKFKRLDILGAMTFAATLILFIFSLTSSSLEGWGSAQAIAPLVISAFTLAAFFFWEAFIPESYAAMPPKIWRYENVKILTAVSLVPFAWLGSIFPLYSWFWETVYHWSAIKTGVHFLPIALSSSAGLAVATFLQSRKFPLKAINLLGFTFMVVGTILLPFGNTADLYWRFSFPGFLIAAFGVSIVYVTANIGLLASTPPEVSGIVSAMFMSMLQTGGAAGIGIVSSIQASVESRKGGPLVFDGRAAGLWFIVGFVGFMMILSLVFMTNSSPADASNEAVTSDRDSESAHSSVTRTEFAVEPKTIDITQTSSA</sequence>
<evidence type="ECO:0000259" key="8">
    <source>
        <dbReference type="PROSITE" id="PS50850"/>
    </source>
</evidence>
<dbReference type="Gene3D" id="1.20.1250.20">
    <property type="entry name" value="MFS general substrate transporter like domains"/>
    <property type="match status" value="1"/>
</dbReference>
<keyword evidence="2" id="KW-0813">Transport</keyword>
<evidence type="ECO:0000313" key="9">
    <source>
        <dbReference type="EMBL" id="PPQ70823.1"/>
    </source>
</evidence>
<dbReference type="InterPro" id="IPR011701">
    <property type="entry name" value="MFS"/>
</dbReference>
<dbReference type="SUPFAM" id="SSF103473">
    <property type="entry name" value="MFS general substrate transporter"/>
    <property type="match status" value="2"/>
</dbReference>
<feature type="transmembrane region" description="Helical" evidence="7">
    <location>
        <begin position="232"/>
        <end position="250"/>
    </location>
</feature>
<dbReference type="OrthoDB" id="440755at2759"/>
<dbReference type="Proteomes" id="UP000284842">
    <property type="component" value="Unassembled WGS sequence"/>
</dbReference>
<evidence type="ECO:0000256" key="6">
    <source>
        <dbReference type="SAM" id="MobiDB-lite"/>
    </source>
</evidence>
<name>A0A409VX61_9AGAR</name>
<dbReference type="EMBL" id="NHTK01005939">
    <property type="protein sequence ID" value="PPQ70823.1"/>
    <property type="molecule type" value="Genomic_DNA"/>
</dbReference>
<feature type="transmembrane region" description="Helical" evidence="7">
    <location>
        <begin position="471"/>
        <end position="490"/>
    </location>
</feature>
<keyword evidence="3 7" id="KW-0812">Transmembrane</keyword>
<feature type="transmembrane region" description="Helical" evidence="7">
    <location>
        <begin position="366"/>
        <end position="384"/>
    </location>
</feature>
<dbReference type="PANTHER" id="PTHR42718:SF9">
    <property type="entry name" value="MAJOR FACILITATOR SUPERFAMILY MULTIDRUG TRANSPORTER MFSC"/>
    <property type="match status" value="1"/>
</dbReference>
<evidence type="ECO:0000256" key="4">
    <source>
        <dbReference type="ARBA" id="ARBA00022989"/>
    </source>
</evidence>
<protein>
    <recommendedName>
        <fullName evidence="8">Major facilitator superfamily (MFS) profile domain-containing protein</fullName>
    </recommendedName>
</protein>
<feature type="transmembrane region" description="Helical" evidence="7">
    <location>
        <begin position="431"/>
        <end position="451"/>
    </location>
</feature>
<feature type="transmembrane region" description="Helical" evidence="7">
    <location>
        <begin position="191"/>
        <end position="211"/>
    </location>
</feature>
<feature type="transmembrane region" description="Helical" evidence="7">
    <location>
        <begin position="69"/>
        <end position="89"/>
    </location>
</feature>
<proteinExistence type="predicted"/>
<comment type="subcellular location">
    <subcellularLocation>
        <location evidence="1">Membrane</location>
        <topology evidence="1">Multi-pass membrane protein</topology>
    </subcellularLocation>
</comment>